<keyword evidence="2" id="KW-1133">Transmembrane helix</keyword>
<dbReference type="Pfam" id="PF14036">
    <property type="entry name" value="YlaH"/>
    <property type="match status" value="1"/>
</dbReference>
<organism evidence="3">
    <name type="scientific">Paenibacillus sp. BIHB 4019</name>
    <dbReference type="NCBI Taxonomy" id="1870819"/>
    <lineage>
        <taxon>Bacteria</taxon>
        <taxon>Bacillati</taxon>
        <taxon>Bacillota</taxon>
        <taxon>Bacilli</taxon>
        <taxon>Bacillales</taxon>
        <taxon>Paenibacillaceae</taxon>
        <taxon>Paenibacillus</taxon>
    </lineage>
</organism>
<sequence length="107" mass="12265">MQQWFSDHWVVSYLLILGFTIYIFNTVFRANNAKLPILKEVLVYILIVFGSFVLWILQVDSLPIIQCMGIAVLMMLMLRGRQLYDKLQSKRAGKHAVKESDSGSNGI</sequence>
<dbReference type="EMBL" id="CP016808">
    <property type="protein sequence ID" value="ANY69971.1"/>
    <property type="molecule type" value="Genomic_DNA"/>
</dbReference>
<accession>A0A1B2DQI4</accession>
<feature type="region of interest" description="Disordered" evidence="1">
    <location>
        <begin position="87"/>
        <end position="107"/>
    </location>
</feature>
<name>A0A1B2DQI4_9BACL</name>
<feature type="transmembrane region" description="Helical" evidence="2">
    <location>
        <begin position="37"/>
        <end position="57"/>
    </location>
</feature>
<dbReference type="AlphaFoldDB" id="A0A1B2DQI4"/>
<dbReference type="InterPro" id="IPR025620">
    <property type="entry name" value="YlaH"/>
</dbReference>
<feature type="transmembrane region" description="Helical" evidence="2">
    <location>
        <begin position="6"/>
        <end position="25"/>
    </location>
</feature>
<reference evidence="3" key="1">
    <citation type="submission" date="2016-08" db="EMBL/GenBank/DDBJ databases">
        <title>Complete Genome Seqeunce of Paenibacillus sp. BIHB 4019 from tea rhizoplane.</title>
        <authorList>
            <person name="Thakur R."/>
            <person name="Swarnkar M.K."/>
            <person name="Gulati A."/>
        </authorList>
    </citation>
    <scope>NUCLEOTIDE SEQUENCE [LARGE SCALE GENOMIC DNA]</scope>
    <source>
        <strain evidence="3">BIHB4019</strain>
    </source>
</reference>
<feature type="transmembrane region" description="Helical" evidence="2">
    <location>
        <begin position="63"/>
        <end position="80"/>
    </location>
</feature>
<keyword evidence="2" id="KW-0812">Transmembrane</keyword>
<evidence type="ECO:0000256" key="1">
    <source>
        <dbReference type="SAM" id="MobiDB-lite"/>
    </source>
</evidence>
<gene>
    <name evidence="3" type="ORF">BBD42_28310</name>
</gene>
<evidence type="ECO:0008006" key="4">
    <source>
        <dbReference type="Google" id="ProtNLM"/>
    </source>
</evidence>
<proteinExistence type="predicted"/>
<protein>
    <recommendedName>
        <fullName evidence="4">YlaH-like protein</fullName>
    </recommendedName>
</protein>
<keyword evidence="2" id="KW-0472">Membrane</keyword>
<dbReference type="RefSeq" id="WP_056041674.1">
    <property type="nucleotide sequence ID" value="NZ_CP016808.1"/>
</dbReference>
<evidence type="ECO:0000313" key="3">
    <source>
        <dbReference type="EMBL" id="ANY69971.1"/>
    </source>
</evidence>
<evidence type="ECO:0000256" key="2">
    <source>
        <dbReference type="SAM" id="Phobius"/>
    </source>
</evidence>